<accession>A0ABZ2BRC0</accession>
<sequence length="74" mass="8147">MISYCRLLSQKTGKSENAPGQNITKGMARITQASKRCDERLQQITRLAVLIDCTGGLQHVPCQNEVTGQDRQTG</sequence>
<dbReference type="EMBL" id="CP143423">
    <property type="protein sequence ID" value="WVX48532.1"/>
    <property type="molecule type" value="Genomic_DNA"/>
</dbReference>
<reference evidence="2" key="2">
    <citation type="submission" date="2024-01" db="EMBL/GenBank/DDBJ databases">
        <title>Roseobacter fucihabitans sp. nov., isolated from the brown alga Fucus spiralis.</title>
        <authorList>
            <person name="Hahnke S."/>
            <person name="Berger M."/>
            <person name="Schlingloff A."/>
            <person name="Athale I."/>
            <person name="Neumann-Schaal M."/>
            <person name="Adenaya A."/>
            <person name="Poehlein A."/>
            <person name="Daniel R."/>
            <person name="Pertersen J."/>
            <person name="Brinkhoff T."/>
        </authorList>
    </citation>
    <scope>NUCLEOTIDE SEQUENCE [LARGE SCALE GENOMIC DNA]</scope>
    <source>
        <strain evidence="2">B14</strain>
    </source>
</reference>
<evidence type="ECO:0000313" key="2">
    <source>
        <dbReference type="Proteomes" id="UP001318682"/>
    </source>
</evidence>
<proteinExistence type="predicted"/>
<gene>
    <name evidence="1" type="ORF">ROLI_016130</name>
</gene>
<evidence type="ECO:0000313" key="1">
    <source>
        <dbReference type="EMBL" id="WVX48532.1"/>
    </source>
</evidence>
<reference evidence="1 2" key="1">
    <citation type="submission" date="2015-07" db="EMBL/GenBank/DDBJ databases">
        <authorList>
            <person name="Voget S."/>
            <person name="Dogs M."/>
            <person name="Brinkhoff T.H."/>
            <person name="Daniel R."/>
        </authorList>
    </citation>
    <scope>NUCLEOTIDE SEQUENCE [LARGE SCALE GENOMIC DNA]</scope>
    <source>
        <strain evidence="1 2">B14</strain>
    </source>
</reference>
<dbReference type="Proteomes" id="UP001318682">
    <property type="component" value="Chromosome"/>
</dbReference>
<keyword evidence="2" id="KW-1185">Reference proteome</keyword>
<organism evidence="1 2">
    <name type="scientific">Roseobacter fucihabitans</name>
    <dbReference type="NCBI Taxonomy" id="1537242"/>
    <lineage>
        <taxon>Bacteria</taxon>
        <taxon>Pseudomonadati</taxon>
        <taxon>Pseudomonadota</taxon>
        <taxon>Alphaproteobacteria</taxon>
        <taxon>Rhodobacterales</taxon>
        <taxon>Roseobacteraceae</taxon>
        <taxon>Roseobacter</taxon>
    </lineage>
</organism>
<protein>
    <submittedName>
        <fullName evidence="1">Uncharacterized protein</fullName>
    </submittedName>
</protein>
<name>A0ABZ2BRC0_9RHOB</name>